<protein>
    <submittedName>
        <fullName evidence="1">Uncharacterized protein</fullName>
    </submittedName>
</protein>
<dbReference type="AlphaFoldDB" id="A0A6J4PH57"/>
<name>A0A6J4PH57_9ACTN</name>
<accession>A0A6J4PH57</accession>
<proteinExistence type="predicted"/>
<evidence type="ECO:0000313" key="1">
    <source>
        <dbReference type="EMBL" id="CAA9414587.1"/>
    </source>
</evidence>
<dbReference type="EMBL" id="CADCUT010000131">
    <property type="protein sequence ID" value="CAA9414587.1"/>
    <property type="molecule type" value="Genomic_DNA"/>
</dbReference>
<reference evidence="1" key="1">
    <citation type="submission" date="2020-02" db="EMBL/GenBank/DDBJ databases">
        <authorList>
            <person name="Meier V. D."/>
        </authorList>
    </citation>
    <scope>NUCLEOTIDE SEQUENCE</scope>
    <source>
        <strain evidence="1">AVDCRST_MAG03</strain>
    </source>
</reference>
<organism evidence="1">
    <name type="scientific">uncultured Rubrobacteraceae bacterium</name>
    <dbReference type="NCBI Taxonomy" id="349277"/>
    <lineage>
        <taxon>Bacteria</taxon>
        <taxon>Bacillati</taxon>
        <taxon>Actinomycetota</taxon>
        <taxon>Rubrobacteria</taxon>
        <taxon>Rubrobacterales</taxon>
        <taxon>Rubrobacteraceae</taxon>
        <taxon>environmental samples</taxon>
    </lineage>
</organism>
<sequence length="43" mass="4657">MVGTISRSGIGAGFILLLRSISTWQMGCMTLAEISETARERGR</sequence>
<gene>
    <name evidence="1" type="ORF">AVDCRST_MAG03-2106</name>
</gene>